<dbReference type="EMBL" id="JABANN010002459">
    <property type="protein sequence ID" value="KAF4647650.1"/>
    <property type="molecule type" value="Genomic_DNA"/>
</dbReference>
<comment type="caution">
    <text evidence="2">The sequence shown here is derived from an EMBL/GenBank/DDBJ whole genome shotgun (WGS) entry which is preliminary data.</text>
</comment>
<name>A0A7J6KKX0_PEROL</name>
<dbReference type="AlphaFoldDB" id="A0A7J6KKX0"/>
<evidence type="ECO:0000313" key="2">
    <source>
        <dbReference type="EMBL" id="KAF4647650.1"/>
    </source>
</evidence>
<feature type="compositionally biased region" description="Low complexity" evidence="1">
    <location>
        <begin position="145"/>
        <end position="158"/>
    </location>
</feature>
<organism evidence="2 3">
    <name type="scientific">Perkinsus olseni</name>
    <name type="common">Perkinsus atlanticus</name>
    <dbReference type="NCBI Taxonomy" id="32597"/>
    <lineage>
        <taxon>Eukaryota</taxon>
        <taxon>Sar</taxon>
        <taxon>Alveolata</taxon>
        <taxon>Perkinsozoa</taxon>
        <taxon>Perkinsea</taxon>
        <taxon>Perkinsida</taxon>
        <taxon>Perkinsidae</taxon>
        <taxon>Perkinsus</taxon>
    </lineage>
</organism>
<reference evidence="2 3" key="1">
    <citation type="submission" date="2020-04" db="EMBL/GenBank/DDBJ databases">
        <title>Perkinsus olseni comparative genomics.</title>
        <authorList>
            <person name="Bogema D.R."/>
        </authorList>
    </citation>
    <scope>NUCLEOTIDE SEQUENCE [LARGE SCALE GENOMIC DNA]</scope>
    <source>
        <strain evidence="2">ATCC PRA-31</strain>
    </source>
</reference>
<evidence type="ECO:0000256" key="1">
    <source>
        <dbReference type="SAM" id="MobiDB-lite"/>
    </source>
</evidence>
<feature type="region of interest" description="Disordered" evidence="1">
    <location>
        <begin position="145"/>
        <end position="178"/>
    </location>
</feature>
<accession>A0A7J6KKX0</accession>
<protein>
    <submittedName>
        <fullName evidence="2">Uncharacterized protein</fullName>
    </submittedName>
</protein>
<sequence>ISPKYQGLSDVRRFSWYKATVRKRSLDLSLFNQLRVEYFDPDDMESFVNAINEVWQQLEKSDLIQREDENVAEFTARTRQWLEEAELCGHTIYTYEMRMIVSRGLSDAYLSTWSADLSDDLSFVAFCALVVQKAASLKVLQKNTSSSSPSLFLNQSSSEAAGAGNRDSYQRRRREVRRARPLCSQLPRWSTG</sequence>
<dbReference type="Proteomes" id="UP000572268">
    <property type="component" value="Unassembled WGS sequence"/>
</dbReference>
<feature type="non-terminal residue" evidence="2">
    <location>
        <position position="192"/>
    </location>
</feature>
<proteinExistence type="predicted"/>
<gene>
    <name evidence="2" type="ORF">FOL46_003948</name>
</gene>
<evidence type="ECO:0000313" key="3">
    <source>
        <dbReference type="Proteomes" id="UP000572268"/>
    </source>
</evidence>